<protein>
    <submittedName>
        <fullName evidence="2">Uncharacterized protein</fullName>
    </submittedName>
</protein>
<dbReference type="AlphaFoldDB" id="A0A1F7X6A5"/>
<comment type="caution">
    <text evidence="2">The sequence shown here is derived from an EMBL/GenBank/DDBJ whole genome shotgun (WGS) entry which is preliminary data.</text>
</comment>
<reference evidence="2 3" key="1">
    <citation type="journal article" date="2016" name="Nat. Commun.">
        <title>Thousands of microbial genomes shed light on interconnected biogeochemical processes in an aquifer system.</title>
        <authorList>
            <person name="Anantharaman K."/>
            <person name="Brown C.T."/>
            <person name="Hug L.A."/>
            <person name="Sharon I."/>
            <person name="Castelle C.J."/>
            <person name="Probst A.J."/>
            <person name="Thomas B.C."/>
            <person name="Singh A."/>
            <person name="Wilkins M.J."/>
            <person name="Karaoz U."/>
            <person name="Brodie E.L."/>
            <person name="Williams K.H."/>
            <person name="Hubbard S.S."/>
            <person name="Banfield J.F."/>
        </authorList>
    </citation>
    <scope>NUCLEOTIDE SEQUENCE [LARGE SCALE GENOMIC DNA]</scope>
</reference>
<organism evidence="2 3">
    <name type="scientific">Candidatus Woesebacteria bacterium RBG_13_46_13</name>
    <dbReference type="NCBI Taxonomy" id="1802479"/>
    <lineage>
        <taxon>Bacteria</taxon>
        <taxon>Candidatus Woeseibacteriota</taxon>
    </lineage>
</organism>
<dbReference type="STRING" id="1802479.A2Y68_00575"/>
<accession>A0A1F7X6A5</accession>
<keyword evidence="1" id="KW-0812">Transmembrane</keyword>
<evidence type="ECO:0000313" key="2">
    <source>
        <dbReference type="EMBL" id="OGM09908.1"/>
    </source>
</evidence>
<name>A0A1F7X6A5_9BACT</name>
<proteinExistence type="predicted"/>
<evidence type="ECO:0000313" key="3">
    <source>
        <dbReference type="Proteomes" id="UP000176778"/>
    </source>
</evidence>
<dbReference type="Proteomes" id="UP000176778">
    <property type="component" value="Unassembled WGS sequence"/>
</dbReference>
<dbReference type="EMBL" id="MGFR01000002">
    <property type="protein sequence ID" value="OGM09908.1"/>
    <property type="molecule type" value="Genomic_DNA"/>
</dbReference>
<sequence length="62" mass="7303">MRKLVGKINSISVTLVLSLFYFVGVGAAYLLWRFGRIFKKENRSTYWQKSKNYKKADFLSAY</sequence>
<keyword evidence="1" id="KW-1133">Transmembrane helix</keyword>
<gene>
    <name evidence="2" type="ORF">A2Y68_00575</name>
</gene>
<feature type="transmembrane region" description="Helical" evidence="1">
    <location>
        <begin position="12"/>
        <end position="32"/>
    </location>
</feature>
<evidence type="ECO:0000256" key="1">
    <source>
        <dbReference type="SAM" id="Phobius"/>
    </source>
</evidence>
<keyword evidence="1" id="KW-0472">Membrane</keyword>